<evidence type="ECO:0000256" key="2">
    <source>
        <dbReference type="SAM" id="Phobius"/>
    </source>
</evidence>
<feature type="compositionally biased region" description="Basic and acidic residues" evidence="1">
    <location>
        <begin position="30"/>
        <end position="43"/>
    </location>
</feature>
<name>M0E519_9EURY</name>
<dbReference type="RefSeq" id="WP_004046444.1">
    <property type="nucleotide sequence ID" value="NZ_AOJE01000010.1"/>
</dbReference>
<gene>
    <name evidence="3" type="ORF">C471_02770</name>
</gene>
<evidence type="ECO:0000313" key="3">
    <source>
        <dbReference type="EMBL" id="ELZ42880.1"/>
    </source>
</evidence>
<feature type="transmembrane region" description="Helical" evidence="2">
    <location>
        <begin position="48"/>
        <end position="69"/>
    </location>
</feature>
<dbReference type="InterPro" id="IPR058283">
    <property type="entry name" value="DUF7977"/>
</dbReference>
<dbReference type="Pfam" id="PF25932">
    <property type="entry name" value="DUF7977"/>
    <property type="match status" value="1"/>
</dbReference>
<dbReference type="Proteomes" id="UP000011514">
    <property type="component" value="Unassembled WGS sequence"/>
</dbReference>
<dbReference type="EMBL" id="AOJE01000010">
    <property type="protein sequence ID" value="ELZ42880.1"/>
    <property type="molecule type" value="Genomic_DNA"/>
</dbReference>
<comment type="caution">
    <text evidence="3">The sequence shown here is derived from an EMBL/GenBank/DDBJ whole genome shotgun (WGS) entry which is preliminary data.</text>
</comment>
<dbReference type="PATRIC" id="fig|1227484.4.peg.568"/>
<reference evidence="3 4" key="1">
    <citation type="journal article" date="2014" name="PLoS Genet.">
        <title>Phylogenetically driven sequencing of extremely halophilic archaea reveals strategies for static and dynamic osmo-response.</title>
        <authorList>
            <person name="Becker E.A."/>
            <person name="Seitzer P.M."/>
            <person name="Tritt A."/>
            <person name="Larsen D."/>
            <person name="Krusor M."/>
            <person name="Yao A.I."/>
            <person name="Wu D."/>
            <person name="Madern D."/>
            <person name="Eisen J.A."/>
            <person name="Darling A.E."/>
            <person name="Facciotti M.T."/>
        </authorList>
    </citation>
    <scope>NUCLEOTIDE SEQUENCE [LARGE SCALE GENOMIC DNA]</scope>
    <source>
        <strain evidence="3 4">DSM 1137</strain>
    </source>
</reference>
<keyword evidence="2" id="KW-0472">Membrane</keyword>
<dbReference type="STRING" id="1227484.C471_02770"/>
<sequence length="110" mass="11271">MSSESDGDAGESADGGYVHVAGEGAAGGKGTDEDREAHPEADGFGRKGWALTAVLFTCVLVIPGIIYVYPYAAGALGFSFFATYLALPLVPAVLLGAVAVWSMTAATRDR</sequence>
<proteinExistence type="predicted"/>
<dbReference type="OrthoDB" id="205781at2157"/>
<dbReference type="eggNOG" id="arCOG06373">
    <property type="taxonomic scope" value="Archaea"/>
</dbReference>
<feature type="region of interest" description="Disordered" evidence="1">
    <location>
        <begin position="1"/>
        <end position="43"/>
    </location>
</feature>
<keyword evidence="4" id="KW-1185">Reference proteome</keyword>
<evidence type="ECO:0000256" key="1">
    <source>
        <dbReference type="SAM" id="MobiDB-lite"/>
    </source>
</evidence>
<keyword evidence="2" id="KW-0812">Transmembrane</keyword>
<feature type="compositionally biased region" description="Acidic residues" evidence="1">
    <location>
        <begin position="1"/>
        <end position="11"/>
    </location>
</feature>
<protein>
    <submittedName>
        <fullName evidence="3">Uncharacterized protein</fullName>
    </submittedName>
</protein>
<accession>M0E519</accession>
<keyword evidence="2" id="KW-1133">Transmembrane helix</keyword>
<organism evidence="3 4">
    <name type="scientific">Halorubrum saccharovorum DSM 1137</name>
    <dbReference type="NCBI Taxonomy" id="1227484"/>
    <lineage>
        <taxon>Archaea</taxon>
        <taxon>Methanobacteriati</taxon>
        <taxon>Methanobacteriota</taxon>
        <taxon>Stenosarchaea group</taxon>
        <taxon>Halobacteria</taxon>
        <taxon>Halobacteriales</taxon>
        <taxon>Haloferacaceae</taxon>
        <taxon>Halorubrum</taxon>
    </lineage>
</organism>
<dbReference type="AlphaFoldDB" id="M0E519"/>
<evidence type="ECO:0000313" key="4">
    <source>
        <dbReference type="Proteomes" id="UP000011514"/>
    </source>
</evidence>
<feature type="transmembrane region" description="Helical" evidence="2">
    <location>
        <begin position="75"/>
        <end position="101"/>
    </location>
</feature>